<dbReference type="CDD" id="cd07719">
    <property type="entry name" value="arylsulfatase_AtsA-like_MBL-fold"/>
    <property type="match status" value="1"/>
</dbReference>
<evidence type="ECO:0000259" key="2">
    <source>
        <dbReference type="SMART" id="SM00849"/>
    </source>
</evidence>
<dbReference type="Gene3D" id="3.60.15.10">
    <property type="entry name" value="Ribonuclease Z/Hydroxyacylglutathione hydrolase-like"/>
    <property type="match status" value="1"/>
</dbReference>
<dbReference type="AlphaFoldDB" id="A0A6J7AMD5"/>
<proteinExistence type="predicted"/>
<evidence type="ECO:0000313" key="3">
    <source>
        <dbReference type="EMBL" id="CAB4833640.1"/>
    </source>
</evidence>
<dbReference type="InterPro" id="IPR044094">
    <property type="entry name" value="AtsA-like_MBL-fold"/>
</dbReference>
<dbReference type="SMART" id="SM00849">
    <property type="entry name" value="Lactamase_B"/>
    <property type="match status" value="1"/>
</dbReference>
<name>A0A6J7AMD5_9ZZZZ</name>
<dbReference type="EMBL" id="CAFBLT010000001">
    <property type="protein sequence ID" value="CAB4860442.1"/>
    <property type="molecule type" value="Genomic_DNA"/>
</dbReference>
<sequence>MELITLGTGSPIPDPNRAGPANLVKTGGKDFLFDCGRGVLMRSSAAWTGPLQFTRVLLTHLHSDHVTDFNDIVTMRWAMSPVEFPLEVVGPVGTKAFVDRTLAMLQDDIQYRLDHHDSLNWQPPVNVTEVTEGLVFDEDGIQIFAEQTNHAPVHPTVGYRIEAEGKVVVIAGDTTPCAGLDRLCAGADVYVQTVVRPSLVEAIPVPRLQDILDYHSSIRDAAATAANCGVGTLVLTHLVPGPAPGTESEWADEAAEGFSGTIIVAEDLMNIPV</sequence>
<protein>
    <submittedName>
        <fullName evidence="3">Unannotated protein</fullName>
    </submittedName>
</protein>
<dbReference type="SUPFAM" id="SSF56281">
    <property type="entry name" value="Metallo-hydrolase/oxidoreductase"/>
    <property type="match status" value="1"/>
</dbReference>
<dbReference type="InterPro" id="IPR001279">
    <property type="entry name" value="Metallo-B-lactamas"/>
</dbReference>
<gene>
    <name evidence="3" type="ORF">UFOPK3164_01504</name>
    <name evidence="4" type="ORF">UFOPK3427_00150</name>
    <name evidence="5" type="ORF">UFOPK4112_01776</name>
</gene>
<evidence type="ECO:0000313" key="5">
    <source>
        <dbReference type="EMBL" id="CAB5032049.1"/>
    </source>
</evidence>
<reference evidence="3" key="1">
    <citation type="submission" date="2020-05" db="EMBL/GenBank/DDBJ databases">
        <authorList>
            <person name="Chiriac C."/>
            <person name="Salcher M."/>
            <person name="Ghai R."/>
            <person name="Kavagutti S V."/>
        </authorList>
    </citation>
    <scope>NUCLEOTIDE SEQUENCE</scope>
</reference>
<feature type="domain" description="Metallo-beta-lactamase" evidence="2">
    <location>
        <begin position="18"/>
        <end position="215"/>
    </location>
</feature>
<evidence type="ECO:0000256" key="1">
    <source>
        <dbReference type="ARBA" id="ARBA00022801"/>
    </source>
</evidence>
<keyword evidence="1" id="KW-0378">Hydrolase</keyword>
<evidence type="ECO:0000313" key="4">
    <source>
        <dbReference type="EMBL" id="CAB4860442.1"/>
    </source>
</evidence>
<dbReference type="Pfam" id="PF12706">
    <property type="entry name" value="Lactamase_B_2"/>
    <property type="match status" value="1"/>
</dbReference>
<dbReference type="PANTHER" id="PTHR46018:SF2">
    <property type="entry name" value="ZINC PHOSPHODIESTERASE ELAC PROTEIN 1"/>
    <property type="match status" value="1"/>
</dbReference>
<organism evidence="3">
    <name type="scientific">freshwater metagenome</name>
    <dbReference type="NCBI Taxonomy" id="449393"/>
    <lineage>
        <taxon>unclassified sequences</taxon>
        <taxon>metagenomes</taxon>
        <taxon>ecological metagenomes</taxon>
    </lineage>
</organism>
<dbReference type="PANTHER" id="PTHR46018">
    <property type="entry name" value="ZINC PHOSPHODIESTERASE ELAC PROTEIN 1"/>
    <property type="match status" value="1"/>
</dbReference>
<dbReference type="EMBL" id="CAFBPM010000028">
    <property type="protein sequence ID" value="CAB5032049.1"/>
    <property type="molecule type" value="Genomic_DNA"/>
</dbReference>
<accession>A0A6J7AMD5</accession>
<dbReference type="GO" id="GO:0042781">
    <property type="term" value="F:3'-tRNA processing endoribonuclease activity"/>
    <property type="evidence" value="ECO:0007669"/>
    <property type="project" value="TreeGrafter"/>
</dbReference>
<dbReference type="InterPro" id="IPR036866">
    <property type="entry name" value="RibonucZ/Hydroxyglut_hydro"/>
</dbReference>
<dbReference type="EMBL" id="CAFABE010000098">
    <property type="protein sequence ID" value="CAB4833640.1"/>
    <property type="molecule type" value="Genomic_DNA"/>
</dbReference>